<protein>
    <submittedName>
        <fullName evidence="3">Helix-turn-helix domain-containing protein</fullName>
    </submittedName>
</protein>
<feature type="compositionally biased region" description="Polar residues" evidence="1">
    <location>
        <begin position="297"/>
        <end position="318"/>
    </location>
</feature>
<feature type="region of interest" description="Disordered" evidence="1">
    <location>
        <begin position="274"/>
        <end position="509"/>
    </location>
</feature>
<sequence length="509" mass="55137">MDSKNALGEFLRARRERVRPEDVGLSGGGLRRVPGLRREEVALLAGISSDYYLRLEQGRDRNPSVQVLEALARVLRLDASATAHLLSLAQPERPAVSRRRARRPEAVPASVRELLDTWSGHPAYVQNRFTDCLAANALCTALSPNYTPGVNLLRAVFLDPAEHELRRDWDELTAEGVATLRGHIGPDVDDPRLVELVGELSVRSDRFRYLWSRHEVRPMLGRTSLLSHPLVGDFELRSNKFEIPGTDALSLVVFHAEPASRSAELLGLLGSLTPSGAPPWREDSRAASGAPPRQETSRATSGTPPQQEDSRGTSSTPPWQGDSRGASGAPPRQEDSRATSGAAPWQEDSHATSSAAPWQGDSRATSSTPPRQEDSPGASSAAPRREDSRGASGTPPRQEDSRATSSAPPRQEASRAASGTPPRQEDSRAPSSETPPEGKLRAARGEPSRQDDLRDDRRDDLPDDLRDDLRDASAQSHRQGDARAAAGGEAPPRGTPPEGDESARLDEDR</sequence>
<dbReference type="EMBL" id="CP163431">
    <property type="protein sequence ID" value="XDQ06574.1"/>
    <property type="molecule type" value="Genomic_DNA"/>
</dbReference>
<proteinExistence type="predicted"/>
<dbReference type="AlphaFoldDB" id="A0AB39MNL3"/>
<accession>A0AB39MNL3</accession>
<evidence type="ECO:0000313" key="3">
    <source>
        <dbReference type="EMBL" id="XDQ06574.1"/>
    </source>
</evidence>
<name>A0AB39MNL3_9ACTN</name>
<dbReference type="PANTHER" id="PTHR35010:SF2">
    <property type="entry name" value="BLL4672 PROTEIN"/>
    <property type="match status" value="1"/>
</dbReference>
<reference evidence="3" key="1">
    <citation type="submission" date="2024-07" db="EMBL/GenBank/DDBJ databases">
        <authorList>
            <person name="Yu S.T."/>
        </authorList>
    </citation>
    <scope>NUCLEOTIDE SEQUENCE</scope>
    <source>
        <strain evidence="3">R08</strain>
    </source>
</reference>
<feature type="compositionally biased region" description="Basic and acidic residues" evidence="1">
    <location>
        <begin position="436"/>
        <end position="471"/>
    </location>
</feature>
<dbReference type="Gene3D" id="1.10.260.40">
    <property type="entry name" value="lambda repressor-like DNA-binding domains"/>
    <property type="match status" value="1"/>
</dbReference>
<dbReference type="InterPro" id="IPR041413">
    <property type="entry name" value="MLTR_LBD"/>
</dbReference>
<dbReference type="RefSeq" id="WP_369191485.1">
    <property type="nucleotide sequence ID" value="NZ_CP163431.1"/>
</dbReference>
<dbReference type="PROSITE" id="PS50943">
    <property type="entry name" value="HTH_CROC1"/>
    <property type="match status" value="1"/>
</dbReference>
<feature type="compositionally biased region" description="Polar residues" evidence="1">
    <location>
        <begin position="351"/>
        <end position="370"/>
    </location>
</feature>
<feature type="compositionally biased region" description="Low complexity" evidence="1">
    <location>
        <begin position="482"/>
        <end position="492"/>
    </location>
</feature>
<dbReference type="SMART" id="SM00530">
    <property type="entry name" value="HTH_XRE"/>
    <property type="match status" value="1"/>
</dbReference>
<dbReference type="Pfam" id="PF13560">
    <property type="entry name" value="HTH_31"/>
    <property type="match status" value="1"/>
</dbReference>
<evidence type="ECO:0000259" key="2">
    <source>
        <dbReference type="PROSITE" id="PS50943"/>
    </source>
</evidence>
<dbReference type="InterPro" id="IPR001387">
    <property type="entry name" value="Cro/C1-type_HTH"/>
</dbReference>
<evidence type="ECO:0000256" key="1">
    <source>
        <dbReference type="SAM" id="MobiDB-lite"/>
    </source>
</evidence>
<dbReference type="GO" id="GO:0003677">
    <property type="term" value="F:DNA binding"/>
    <property type="evidence" value="ECO:0007669"/>
    <property type="project" value="InterPro"/>
</dbReference>
<dbReference type="CDD" id="cd00093">
    <property type="entry name" value="HTH_XRE"/>
    <property type="match status" value="1"/>
</dbReference>
<dbReference type="Pfam" id="PF17765">
    <property type="entry name" value="MLTR_LBD"/>
    <property type="match status" value="1"/>
</dbReference>
<dbReference type="InterPro" id="IPR010982">
    <property type="entry name" value="Lambda_DNA-bd_dom_sf"/>
</dbReference>
<dbReference type="Gene3D" id="3.30.450.180">
    <property type="match status" value="1"/>
</dbReference>
<dbReference type="SUPFAM" id="SSF47413">
    <property type="entry name" value="lambda repressor-like DNA-binding domains"/>
    <property type="match status" value="1"/>
</dbReference>
<dbReference type="PANTHER" id="PTHR35010">
    <property type="entry name" value="BLL4672 PROTEIN-RELATED"/>
    <property type="match status" value="1"/>
</dbReference>
<gene>
    <name evidence="3" type="ORF">AB5J58_43170</name>
</gene>
<feature type="domain" description="HTH cro/C1-type" evidence="2">
    <location>
        <begin position="30"/>
        <end position="82"/>
    </location>
</feature>
<organism evidence="3">
    <name type="scientific">Streptomyces sp. R08</name>
    <dbReference type="NCBI Taxonomy" id="3238624"/>
    <lineage>
        <taxon>Bacteria</taxon>
        <taxon>Bacillati</taxon>
        <taxon>Actinomycetota</taxon>
        <taxon>Actinomycetes</taxon>
        <taxon>Kitasatosporales</taxon>
        <taxon>Streptomycetaceae</taxon>
        <taxon>Streptomyces</taxon>
    </lineage>
</organism>